<dbReference type="UniPathway" id="UPA00219"/>
<dbReference type="Gene3D" id="3.40.710.10">
    <property type="entry name" value="DD-peptidase/beta-lactamase superfamily"/>
    <property type="match status" value="1"/>
</dbReference>
<evidence type="ECO:0000256" key="18">
    <source>
        <dbReference type="ARBA" id="ARBA00022989"/>
    </source>
</evidence>
<dbReference type="GO" id="GO:0009002">
    <property type="term" value="F:serine-type D-Ala-D-Ala carboxypeptidase activity"/>
    <property type="evidence" value="ECO:0007669"/>
    <property type="project" value="UniProtKB-EC"/>
</dbReference>
<comment type="catalytic activity">
    <reaction evidence="23">
        <text>Preferential cleavage: (Ac)2-L-Lys-D-Ala-|-D-Ala. Also transpeptidation of peptidyl-alanyl moieties that are N-acyl substituents of D-alanine.</text>
        <dbReference type="EC" id="3.4.16.4"/>
    </reaction>
</comment>
<evidence type="ECO:0000256" key="6">
    <source>
        <dbReference type="ARBA" id="ARBA00012448"/>
    </source>
</evidence>
<evidence type="ECO:0000256" key="17">
    <source>
        <dbReference type="ARBA" id="ARBA00022984"/>
    </source>
</evidence>
<evidence type="ECO:0000256" key="11">
    <source>
        <dbReference type="ARBA" id="ARBA00022676"/>
    </source>
</evidence>
<gene>
    <name evidence="30" type="ORF">SAMN02745221_00466</name>
</gene>
<evidence type="ECO:0000256" key="1">
    <source>
        <dbReference type="ARBA" id="ARBA00002624"/>
    </source>
</evidence>
<dbReference type="InterPro" id="IPR036950">
    <property type="entry name" value="PBP_transglycosylase"/>
</dbReference>
<keyword evidence="17" id="KW-0573">Peptidoglycan synthesis</keyword>
<dbReference type="EC" id="3.4.16.4" evidence="6"/>
<dbReference type="OrthoDB" id="9766909at2"/>
<evidence type="ECO:0000256" key="19">
    <source>
        <dbReference type="ARBA" id="ARBA00023136"/>
    </source>
</evidence>
<dbReference type="Gene3D" id="1.10.3810.10">
    <property type="entry name" value="Biosynthetic peptidoglycan transglycosylase-like"/>
    <property type="match status" value="1"/>
</dbReference>
<dbReference type="GO" id="GO:0008955">
    <property type="term" value="F:peptidoglycan glycosyltransferase activity"/>
    <property type="evidence" value="ECO:0007669"/>
    <property type="project" value="UniProtKB-EC"/>
</dbReference>
<dbReference type="SUPFAM" id="SSF56601">
    <property type="entry name" value="beta-lactamase/transpeptidase-like"/>
    <property type="match status" value="1"/>
</dbReference>
<dbReference type="SUPFAM" id="SSF53955">
    <property type="entry name" value="Lysozyme-like"/>
    <property type="match status" value="1"/>
</dbReference>
<keyword evidence="19" id="KW-0472">Membrane</keyword>
<name>A0A1M5KTA9_9FIRM</name>
<keyword evidence="10" id="KW-0645">Protease</keyword>
<evidence type="ECO:0000256" key="16">
    <source>
        <dbReference type="ARBA" id="ARBA00022968"/>
    </source>
</evidence>
<sequence length="668" mass="74686">MRKYLAIFLLILLMVNMSGCALMLPGAEEPEPSVVYDINNRPIEGIATQNRINLNYDQIPLYFKQAVIAVEDKNFYKHHGIDLTGIIRAVWINVKAGKIVAGGSTITQQTAKNIYLSNERTFARKIKELYYTLQLERKYSKDEILTMYCNHVYFGHGAYGLEAAARTFFAKNASQLTLAEAALLAGLPQWPSHYDPYQNPEAAKKRQEIVLQRMWEEGYITEEEKNQALNEKLVFQKSPYISGEASYFMSLVEKYINKKYGERAMATGGLRIYTTLDLDLQRAANQAYQNVIKYKNPELQAALVAIDPQNGHIRALIGGRDFTTSPYNRVLAKRQPGSTFKPFMYSLAIASGFTAADMVMCDKVQFKMSDGTFYVPKDYGSIPYHNREFTLKEAVMKSDNVVAVKVNDMLNPKVVARYCERFGFKNIKPVLSLPLGSSEVTPLEMAAGYAVFASGGFYHEPVYILRIEDKRGRVLEENRSREKQVISAENAYIITNMLKGVLEPGGTGSHLKAIAGNNAAGKTGTTDEYRDAWFVGYTPRICCAVWVGYDDGRSVGLPGGSIAGPIWANFIGQASFKLGKGDFKKPSGVELVNICLDTGLIATEFCPRTSVTAFIKGTAPRDICYMHRYPEKTEEEETEPLIEEEESSGAEKETPQPETENNLPEANI</sequence>
<evidence type="ECO:0000256" key="8">
    <source>
        <dbReference type="ARBA" id="ARBA00022475"/>
    </source>
</evidence>
<keyword evidence="18" id="KW-1133">Transmembrane helix</keyword>
<dbReference type="InterPro" id="IPR023346">
    <property type="entry name" value="Lysozyme-like_dom_sf"/>
</dbReference>
<dbReference type="Proteomes" id="UP000242329">
    <property type="component" value="Unassembled WGS sequence"/>
</dbReference>
<proteinExistence type="inferred from homology"/>
<dbReference type="GO" id="GO:0006508">
    <property type="term" value="P:proteolysis"/>
    <property type="evidence" value="ECO:0007669"/>
    <property type="project" value="UniProtKB-KW"/>
</dbReference>
<reference evidence="31" key="1">
    <citation type="submission" date="2016-11" db="EMBL/GenBank/DDBJ databases">
        <authorList>
            <person name="Varghese N."/>
            <person name="Submissions S."/>
        </authorList>
    </citation>
    <scope>NUCLEOTIDE SEQUENCE [LARGE SCALE GENOMIC DNA]</scope>
    <source>
        <strain evidence="31">DSM 11003</strain>
    </source>
</reference>
<comment type="pathway">
    <text evidence="26">Glycan biosynthesis.</text>
</comment>
<keyword evidence="16" id="KW-0735">Signal-anchor</keyword>
<feature type="compositionally biased region" description="Acidic residues" evidence="27">
    <location>
        <begin position="633"/>
        <end position="648"/>
    </location>
</feature>
<comment type="similarity">
    <text evidence="5">In the N-terminal section; belongs to the glycosyltransferase 51 family.</text>
</comment>
<evidence type="ECO:0000259" key="29">
    <source>
        <dbReference type="Pfam" id="PF00912"/>
    </source>
</evidence>
<accession>A0A1M5KTA9</accession>
<dbReference type="GO" id="GO:0008658">
    <property type="term" value="F:penicillin binding"/>
    <property type="evidence" value="ECO:0007669"/>
    <property type="project" value="InterPro"/>
</dbReference>
<dbReference type="GO" id="GO:0046677">
    <property type="term" value="P:response to antibiotic"/>
    <property type="evidence" value="ECO:0007669"/>
    <property type="project" value="UniProtKB-KW"/>
</dbReference>
<comment type="pathway">
    <text evidence="3">Cell wall biogenesis; peptidoglycan biosynthesis.</text>
</comment>
<dbReference type="GO" id="GO:0030288">
    <property type="term" value="C:outer membrane-bounded periplasmic space"/>
    <property type="evidence" value="ECO:0007669"/>
    <property type="project" value="TreeGrafter"/>
</dbReference>
<evidence type="ECO:0000256" key="21">
    <source>
        <dbReference type="ARBA" id="ARBA00023268"/>
    </source>
</evidence>
<evidence type="ECO:0000256" key="9">
    <source>
        <dbReference type="ARBA" id="ARBA00022645"/>
    </source>
</evidence>
<dbReference type="EC" id="2.4.99.28" evidence="24"/>
<dbReference type="Pfam" id="PF00905">
    <property type="entry name" value="Transpeptidase"/>
    <property type="match status" value="1"/>
</dbReference>
<comment type="catalytic activity">
    <reaction evidence="25">
        <text>[GlcNAc-(1-&gt;4)-Mur2Ac(oyl-L-Ala-gamma-D-Glu-L-Lys-D-Ala-D-Ala)](n)-di-trans,octa-cis-undecaprenyl diphosphate + beta-D-GlcNAc-(1-&gt;4)-Mur2Ac(oyl-L-Ala-gamma-D-Glu-L-Lys-D-Ala-D-Ala)-di-trans,octa-cis-undecaprenyl diphosphate = [GlcNAc-(1-&gt;4)-Mur2Ac(oyl-L-Ala-gamma-D-Glu-L-Lys-D-Ala-D-Ala)](n+1)-di-trans,octa-cis-undecaprenyl diphosphate + di-trans,octa-cis-undecaprenyl diphosphate + H(+)</text>
        <dbReference type="Rhea" id="RHEA:23708"/>
        <dbReference type="Rhea" id="RHEA-COMP:9602"/>
        <dbReference type="Rhea" id="RHEA-COMP:9603"/>
        <dbReference type="ChEBI" id="CHEBI:15378"/>
        <dbReference type="ChEBI" id="CHEBI:58405"/>
        <dbReference type="ChEBI" id="CHEBI:60033"/>
        <dbReference type="ChEBI" id="CHEBI:78435"/>
        <dbReference type="EC" id="2.4.99.28"/>
    </reaction>
</comment>
<keyword evidence="8" id="KW-1003">Cell membrane</keyword>
<dbReference type="NCBIfam" id="TIGR02074">
    <property type="entry name" value="PBP_1a_fam"/>
    <property type="match status" value="1"/>
</dbReference>
<protein>
    <recommendedName>
        <fullName evidence="7">Penicillin-binding protein 1A</fullName>
        <ecNumber evidence="24">2.4.99.28</ecNumber>
        <ecNumber evidence="6">3.4.16.4</ecNumber>
    </recommendedName>
</protein>
<feature type="domain" description="Penicillin-binding protein transpeptidase" evidence="28">
    <location>
        <begin position="302"/>
        <end position="566"/>
    </location>
</feature>
<evidence type="ECO:0000256" key="2">
    <source>
        <dbReference type="ARBA" id="ARBA00004401"/>
    </source>
</evidence>
<keyword evidence="21" id="KW-0511">Multifunctional enzyme</keyword>
<evidence type="ECO:0000256" key="26">
    <source>
        <dbReference type="ARBA" id="ARBA00060592"/>
    </source>
</evidence>
<feature type="domain" description="Glycosyl transferase family 51" evidence="29">
    <location>
        <begin position="42"/>
        <end position="214"/>
    </location>
</feature>
<dbReference type="GO" id="GO:0005886">
    <property type="term" value="C:plasma membrane"/>
    <property type="evidence" value="ECO:0007669"/>
    <property type="project" value="UniProtKB-SubCell"/>
</dbReference>
<evidence type="ECO:0000256" key="12">
    <source>
        <dbReference type="ARBA" id="ARBA00022679"/>
    </source>
</evidence>
<dbReference type="Pfam" id="PF00912">
    <property type="entry name" value="Transgly"/>
    <property type="match status" value="1"/>
</dbReference>
<dbReference type="PANTHER" id="PTHR32282:SF33">
    <property type="entry name" value="PEPTIDOGLYCAN GLYCOSYLTRANSFERASE"/>
    <property type="match status" value="1"/>
</dbReference>
<evidence type="ECO:0000256" key="5">
    <source>
        <dbReference type="ARBA" id="ARBA00007739"/>
    </source>
</evidence>
<evidence type="ECO:0000256" key="25">
    <source>
        <dbReference type="ARBA" id="ARBA00049902"/>
    </source>
</evidence>
<comment type="similarity">
    <text evidence="4">In the C-terminal section; belongs to the transpeptidase family.</text>
</comment>
<feature type="compositionally biased region" description="Polar residues" evidence="27">
    <location>
        <begin position="656"/>
        <end position="668"/>
    </location>
</feature>
<evidence type="ECO:0000256" key="15">
    <source>
        <dbReference type="ARBA" id="ARBA00022960"/>
    </source>
</evidence>
<dbReference type="InterPro" id="IPR001460">
    <property type="entry name" value="PCN-bd_Tpept"/>
</dbReference>
<evidence type="ECO:0000256" key="23">
    <source>
        <dbReference type="ARBA" id="ARBA00034000"/>
    </source>
</evidence>
<evidence type="ECO:0000256" key="3">
    <source>
        <dbReference type="ARBA" id="ARBA00004752"/>
    </source>
</evidence>
<feature type="region of interest" description="Disordered" evidence="27">
    <location>
        <begin position="630"/>
        <end position="668"/>
    </location>
</feature>
<evidence type="ECO:0000256" key="24">
    <source>
        <dbReference type="ARBA" id="ARBA00044770"/>
    </source>
</evidence>
<dbReference type="PANTHER" id="PTHR32282">
    <property type="entry name" value="BINDING PROTEIN TRANSPEPTIDASE, PUTATIVE-RELATED"/>
    <property type="match status" value="1"/>
</dbReference>
<keyword evidence="12" id="KW-0808">Transferase</keyword>
<evidence type="ECO:0000313" key="31">
    <source>
        <dbReference type="Proteomes" id="UP000242329"/>
    </source>
</evidence>
<evidence type="ECO:0000256" key="10">
    <source>
        <dbReference type="ARBA" id="ARBA00022670"/>
    </source>
</evidence>
<dbReference type="GO" id="GO:0071555">
    <property type="term" value="P:cell wall organization"/>
    <property type="evidence" value="ECO:0007669"/>
    <property type="project" value="UniProtKB-KW"/>
</dbReference>
<evidence type="ECO:0000256" key="22">
    <source>
        <dbReference type="ARBA" id="ARBA00023316"/>
    </source>
</evidence>
<evidence type="ECO:0000256" key="27">
    <source>
        <dbReference type="SAM" id="MobiDB-lite"/>
    </source>
</evidence>
<dbReference type="GO" id="GO:0008360">
    <property type="term" value="P:regulation of cell shape"/>
    <property type="evidence" value="ECO:0007669"/>
    <property type="project" value="UniProtKB-KW"/>
</dbReference>
<keyword evidence="22" id="KW-0961">Cell wall biogenesis/degradation</keyword>
<evidence type="ECO:0000256" key="14">
    <source>
        <dbReference type="ARBA" id="ARBA00022801"/>
    </source>
</evidence>
<dbReference type="InterPro" id="IPR012338">
    <property type="entry name" value="Beta-lactam/transpept-like"/>
</dbReference>
<keyword evidence="15" id="KW-0133">Cell shape</keyword>
<dbReference type="EMBL" id="FQWY01000006">
    <property type="protein sequence ID" value="SHG56102.1"/>
    <property type="molecule type" value="Genomic_DNA"/>
</dbReference>
<dbReference type="GO" id="GO:0009252">
    <property type="term" value="P:peptidoglycan biosynthetic process"/>
    <property type="evidence" value="ECO:0007669"/>
    <property type="project" value="UniProtKB-UniPathway"/>
</dbReference>
<dbReference type="FunFam" id="1.10.3810.10:FF:000001">
    <property type="entry name" value="Penicillin-binding protein 1A"/>
    <property type="match status" value="1"/>
</dbReference>
<evidence type="ECO:0000259" key="28">
    <source>
        <dbReference type="Pfam" id="PF00905"/>
    </source>
</evidence>
<keyword evidence="20" id="KW-0046">Antibiotic resistance</keyword>
<keyword evidence="11" id="KW-0328">Glycosyltransferase</keyword>
<evidence type="ECO:0000256" key="7">
    <source>
        <dbReference type="ARBA" id="ARBA00018638"/>
    </source>
</evidence>
<keyword evidence="9" id="KW-0121">Carboxypeptidase</keyword>
<comment type="function">
    <text evidence="1">Cell wall formation. Synthesis of cross-linked peptidoglycan from the lipid intermediates. The enzyme has a penicillin-insensitive transglycosylase N-terminal domain (formation of linear glycan strands) and a penicillin-sensitive transpeptidase C-terminal domain (cross-linking of the peptide subunits).</text>
</comment>
<evidence type="ECO:0000313" key="30">
    <source>
        <dbReference type="EMBL" id="SHG56102.1"/>
    </source>
</evidence>
<dbReference type="InterPro" id="IPR050396">
    <property type="entry name" value="Glycosyltr_51/Transpeptidase"/>
</dbReference>
<evidence type="ECO:0000256" key="4">
    <source>
        <dbReference type="ARBA" id="ARBA00007090"/>
    </source>
</evidence>
<evidence type="ECO:0000256" key="20">
    <source>
        <dbReference type="ARBA" id="ARBA00023251"/>
    </source>
</evidence>
<keyword evidence="31" id="KW-1185">Reference proteome</keyword>
<dbReference type="STRING" id="1123382.SAMN02745221_00466"/>
<dbReference type="InterPro" id="IPR001264">
    <property type="entry name" value="Glyco_trans_51"/>
</dbReference>
<comment type="subcellular location">
    <subcellularLocation>
        <location evidence="2">Cell membrane</location>
        <topology evidence="2">Single-pass type II membrane protein</topology>
    </subcellularLocation>
</comment>
<dbReference type="AlphaFoldDB" id="A0A1M5KTA9"/>
<dbReference type="RefSeq" id="WP_073089519.1">
    <property type="nucleotide sequence ID" value="NZ_FQWY01000006.1"/>
</dbReference>
<keyword evidence="14" id="KW-0378">Hydrolase</keyword>
<organism evidence="30 31">
    <name type="scientific">Thermosyntropha lipolytica DSM 11003</name>
    <dbReference type="NCBI Taxonomy" id="1123382"/>
    <lineage>
        <taxon>Bacteria</taxon>
        <taxon>Bacillati</taxon>
        <taxon>Bacillota</taxon>
        <taxon>Clostridia</taxon>
        <taxon>Eubacteriales</taxon>
        <taxon>Syntrophomonadaceae</taxon>
        <taxon>Thermosyntropha</taxon>
    </lineage>
</organism>
<keyword evidence="13" id="KW-0812">Transmembrane</keyword>
<evidence type="ECO:0000256" key="13">
    <source>
        <dbReference type="ARBA" id="ARBA00022692"/>
    </source>
</evidence>